<dbReference type="InterPro" id="IPR040442">
    <property type="entry name" value="Pyrv_kinase-like_dom_sf"/>
</dbReference>
<dbReference type="NCBIfam" id="NF001452">
    <property type="entry name" value="PRK00311.1"/>
    <property type="match status" value="1"/>
</dbReference>
<evidence type="ECO:0000256" key="4">
    <source>
        <dbReference type="ARBA" id="ARBA00022679"/>
    </source>
</evidence>
<evidence type="ECO:0000256" key="1">
    <source>
        <dbReference type="ARBA" id="ARBA00005033"/>
    </source>
</evidence>
<dbReference type="AlphaFoldDB" id="A0A9D4XIT7"/>
<dbReference type="GO" id="GO:0003864">
    <property type="term" value="F:3-methyl-2-oxobutanoate hydroxymethyltransferase activity"/>
    <property type="evidence" value="ECO:0007669"/>
    <property type="project" value="UniProtKB-EC"/>
</dbReference>
<evidence type="ECO:0000256" key="5">
    <source>
        <dbReference type="ARBA" id="ARBA00049172"/>
    </source>
</evidence>
<dbReference type="NCBIfam" id="TIGR00222">
    <property type="entry name" value="panB"/>
    <property type="match status" value="1"/>
</dbReference>
<dbReference type="GO" id="GO:0005739">
    <property type="term" value="C:mitochondrion"/>
    <property type="evidence" value="ECO:0007669"/>
    <property type="project" value="TreeGrafter"/>
</dbReference>
<dbReference type="Gene3D" id="3.20.20.60">
    <property type="entry name" value="Phosphoenolpyruvate-binding domains"/>
    <property type="match status" value="1"/>
</dbReference>
<evidence type="ECO:0000313" key="8">
    <source>
        <dbReference type="Proteomes" id="UP001058974"/>
    </source>
</evidence>
<comment type="catalytic activity">
    <reaction evidence="5 6">
        <text>(6R)-5,10-methylene-5,6,7,8-tetrahydrofolate + 3-methyl-2-oxobutanoate + H2O = 2-dehydropantoate + (6S)-5,6,7,8-tetrahydrofolate</text>
        <dbReference type="Rhea" id="RHEA:11824"/>
        <dbReference type="ChEBI" id="CHEBI:11561"/>
        <dbReference type="ChEBI" id="CHEBI:11851"/>
        <dbReference type="ChEBI" id="CHEBI:15377"/>
        <dbReference type="ChEBI" id="CHEBI:15636"/>
        <dbReference type="ChEBI" id="CHEBI:57453"/>
        <dbReference type="EC" id="2.1.2.11"/>
    </reaction>
</comment>
<dbReference type="EC" id="2.1.2.11" evidence="3 6"/>
<protein>
    <recommendedName>
        <fullName evidence="3 6">3-methyl-2-oxobutanoate hydroxymethyltransferase</fullName>
        <ecNumber evidence="3 6">2.1.2.11</ecNumber>
    </recommendedName>
</protein>
<comment type="function">
    <text evidence="6">Catalyzes the reversible reaction in which hydroxymethyl group from 5,10-methylenetetrahydrofolate is transferred onto alpha-ketoisovalerate to form ketopantoate.</text>
</comment>
<comment type="caution">
    <text evidence="7">The sequence shown here is derived from an EMBL/GenBank/DDBJ whole genome shotgun (WGS) entry which is preliminary data.</text>
</comment>
<dbReference type="PANTHER" id="PTHR20881">
    <property type="entry name" value="3-METHYL-2-OXOBUTANOATE HYDROXYMETHYLTRANSFERASE"/>
    <property type="match status" value="1"/>
</dbReference>
<dbReference type="Gramene" id="Psat04G0533700-T1">
    <property type="protein sequence ID" value="KAI5421856.1"/>
    <property type="gene ID" value="KIW84_045337"/>
</dbReference>
<evidence type="ECO:0000256" key="2">
    <source>
        <dbReference type="ARBA" id="ARBA00008676"/>
    </source>
</evidence>
<dbReference type="InterPro" id="IPR003700">
    <property type="entry name" value="Pantoate_hydroxy_MeTrfase"/>
</dbReference>
<comment type="similarity">
    <text evidence="2 6">Belongs to the PanB family.</text>
</comment>
<dbReference type="Proteomes" id="UP001058974">
    <property type="component" value="Chromosome 4"/>
</dbReference>
<dbReference type="OrthoDB" id="425211at2759"/>
<proteinExistence type="inferred from homology"/>
<dbReference type="FunFam" id="3.20.20.60:FF:000003">
    <property type="entry name" value="3-methyl-2-oxobutanoate hydroxymethyltransferase"/>
    <property type="match status" value="1"/>
</dbReference>
<evidence type="ECO:0000313" key="7">
    <source>
        <dbReference type="EMBL" id="KAI5421856.1"/>
    </source>
</evidence>
<dbReference type="Pfam" id="PF02548">
    <property type="entry name" value="Pantoate_transf"/>
    <property type="match status" value="1"/>
</dbReference>
<comment type="pathway">
    <text evidence="1 6">Cofactor biosynthesis; (R)-pantothenate biosynthesis; (R)-pantoate from 3-methyl-2-oxobutanoate: step 1/2.</text>
</comment>
<dbReference type="GO" id="GO:0000287">
    <property type="term" value="F:magnesium ion binding"/>
    <property type="evidence" value="ECO:0007669"/>
    <property type="project" value="TreeGrafter"/>
</dbReference>
<dbReference type="EMBL" id="JAMSHJ010000004">
    <property type="protein sequence ID" value="KAI5421856.1"/>
    <property type="molecule type" value="Genomic_DNA"/>
</dbReference>
<gene>
    <name evidence="7" type="ORF">KIW84_045337</name>
</gene>
<organism evidence="7 8">
    <name type="scientific">Pisum sativum</name>
    <name type="common">Garden pea</name>
    <name type="synonym">Lathyrus oleraceus</name>
    <dbReference type="NCBI Taxonomy" id="3888"/>
    <lineage>
        <taxon>Eukaryota</taxon>
        <taxon>Viridiplantae</taxon>
        <taxon>Streptophyta</taxon>
        <taxon>Embryophyta</taxon>
        <taxon>Tracheophyta</taxon>
        <taxon>Spermatophyta</taxon>
        <taxon>Magnoliopsida</taxon>
        <taxon>eudicotyledons</taxon>
        <taxon>Gunneridae</taxon>
        <taxon>Pentapetalae</taxon>
        <taxon>rosids</taxon>
        <taxon>fabids</taxon>
        <taxon>Fabales</taxon>
        <taxon>Fabaceae</taxon>
        <taxon>Papilionoideae</taxon>
        <taxon>50 kb inversion clade</taxon>
        <taxon>NPAAA clade</taxon>
        <taxon>Hologalegina</taxon>
        <taxon>IRL clade</taxon>
        <taxon>Fabeae</taxon>
        <taxon>Lathyrus</taxon>
    </lineage>
</organism>
<accession>A0A9D4XIT7</accession>
<keyword evidence="6" id="KW-0566">Pantothenate biosynthesis</keyword>
<dbReference type="SUPFAM" id="SSF51621">
    <property type="entry name" value="Phosphoenolpyruvate/pyruvate domain"/>
    <property type="match status" value="1"/>
</dbReference>
<dbReference type="CDD" id="cd06557">
    <property type="entry name" value="KPHMT-like"/>
    <property type="match status" value="1"/>
</dbReference>
<reference evidence="7 8" key="1">
    <citation type="journal article" date="2022" name="Nat. Genet.">
        <title>Improved pea reference genome and pan-genome highlight genomic features and evolutionary characteristics.</title>
        <authorList>
            <person name="Yang T."/>
            <person name="Liu R."/>
            <person name="Luo Y."/>
            <person name="Hu S."/>
            <person name="Wang D."/>
            <person name="Wang C."/>
            <person name="Pandey M.K."/>
            <person name="Ge S."/>
            <person name="Xu Q."/>
            <person name="Li N."/>
            <person name="Li G."/>
            <person name="Huang Y."/>
            <person name="Saxena R.K."/>
            <person name="Ji Y."/>
            <person name="Li M."/>
            <person name="Yan X."/>
            <person name="He Y."/>
            <person name="Liu Y."/>
            <person name="Wang X."/>
            <person name="Xiang C."/>
            <person name="Varshney R.K."/>
            <person name="Ding H."/>
            <person name="Gao S."/>
            <person name="Zong X."/>
        </authorList>
    </citation>
    <scope>NUCLEOTIDE SEQUENCE [LARGE SCALE GENOMIC DNA]</scope>
    <source>
        <strain evidence="7 8">cv. Zhongwan 6</strain>
    </source>
</reference>
<evidence type="ECO:0000256" key="6">
    <source>
        <dbReference type="RuleBase" id="RU362100"/>
    </source>
</evidence>
<dbReference type="PANTHER" id="PTHR20881:SF0">
    <property type="entry name" value="3-METHYL-2-OXOBUTANOATE HYDROXYMETHYLTRANSFERASE"/>
    <property type="match status" value="1"/>
</dbReference>
<keyword evidence="8" id="KW-1185">Reference proteome</keyword>
<dbReference type="Gramene" id="PSAT_LOCUS15662_t1">
    <property type="protein sequence ID" value="CAL5196030.1"/>
    <property type="gene ID" value="PSAT_LOCUS15662"/>
</dbReference>
<evidence type="ECO:0000256" key="3">
    <source>
        <dbReference type="ARBA" id="ARBA00012618"/>
    </source>
</evidence>
<keyword evidence="4 6" id="KW-0808">Transferase</keyword>
<dbReference type="HAMAP" id="MF_00156">
    <property type="entry name" value="PanB"/>
    <property type="match status" value="1"/>
</dbReference>
<dbReference type="InterPro" id="IPR015813">
    <property type="entry name" value="Pyrv/PenolPyrv_kinase-like_dom"/>
</dbReference>
<name>A0A9D4XIT7_PEA</name>
<dbReference type="GO" id="GO:0015940">
    <property type="term" value="P:pantothenate biosynthetic process"/>
    <property type="evidence" value="ECO:0007669"/>
    <property type="project" value="UniProtKB-KW"/>
</dbReference>
<sequence length="352" mass="37501">MSWLRTILRATTLPQQSSLLTHLRFMSNLPENTVYSGPTPQNQRVTLSQLRQKHRNSQPITMVTAYDYPSAVHLDMAAIDICLVGDSASMVVHGHDTTLPITLDEMLVHCRAVARGAKTPLLVGDLPFGTYECSSKQAVDTAVRILKEGGMDAIKLEGGSPSRIVAAKAIVEAGIAVIGHVGLTPQAISVLGGFRPQGRNVASAVKVVETALALQEAGCFAVVLECVPAPVAAATTAALQIPTIGIGAGPYCSGQVLVYHDLLGMLQHPHHAKVTPKFSKQYARVGDVINKALLEYKEDVTNGSFPDAKHSPYKISETDANGFLSELQKLGFDKAVSAASEAVQKMVTKSTK</sequence>